<dbReference type="Proteomes" id="UP000011087">
    <property type="component" value="Unassembled WGS sequence"/>
</dbReference>
<reference evidence="3" key="3">
    <citation type="submission" date="2015-06" db="UniProtKB">
        <authorList>
            <consortium name="EnsemblProtists"/>
        </authorList>
    </citation>
    <scope>IDENTIFICATION</scope>
</reference>
<dbReference type="SUPFAM" id="SSF57850">
    <property type="entry name" value="RING/U-box"/>
    <property type="match status" value="1"/>
</dbReference>
<evidence type="ECO:0000313" key="3">
    <source>
        <dbReference type="EnsemblProtists" id="EKX44314"/>
    </source>
</evidence>
<evidence type="ECO:0000313" key="4">
    <source>
        <dbReference type="Proteomes" id="UP000011087"/>
    </source>
</evidence>
<dbReference type="HOGENOM" id="CLU_2077579_0_0_1"/>
<name>L1J897_GUITC</name>
<protein>
    <recommendedName>
        <fullName evidence="5">RING-type domain-containing protein</fullName>
    </recommendedName>
</protein>
<dbReference type="EnsemblProtists" id="EKX44314">
    <property type="protein sequence ID" value="EKX44314"/>
    <property type="gene ID" value="GUITHDRAFT_109768"/>
</dbReference>
<reference evidence="4" key="2">
    <citation type="submission" date="2012-11" db="EMBL/GenBank/DDBJ databases">
        <authorList>
            <person name="Kuo A."/>
            <person name="Curtis B.A."/>
            <person name="Tanifuji G."/>
            <person name="Burki F."/>
            <person name="Gruber A."/>
            <person name="Irimia M."/>
            <person name="Maruyama S."/>
            <person name="Arias M.C."/>
            <person name="Ball S.G."/>
            <person name="Gile G.H."/>
            <person name="Hirakawa Y."/>
            <person name="Hopkins J.F."/>
            <person name="Rensing S.A."/>
            <person name="Schmutz J."/>
            <person name="Symeonidi A."/>
            <person name="Elias M."/>
            <person name="Eveleigh R.J."/>
            <person name="Herman E.K."/>
            <person name="Klute M.J."/>
            <person name="Nakayama T."/>
            <person name="Obornik M."/>
            <person name="Reyes-Prieto A."/>
            <person name="Armbrust E.V."/>
            <person name="Aves S.J."/>
            <person name="Beiko R.G."/>
            <person name="Coutinho P."/>
            <person name="Dacks J.B."/>
            <person name="Durnford D.G."/>
            <person name="Fast N.M."/>
            <person name="Green B.R."/>
            <person name="Grisdale C."/>
            <person name="Hempe F."/>
            <person name="Henrissat B."/>
            <person name="Hoppner M.P."/>
            <person name="Ishida K.-I."/>
            <person name="Kim E."/>
            <person name="Koreny L."/>
            <person name="Kroth P.G."/>
            <person name="Liu Y."/>
            <person name="Malik S.-B."/>
            <person name="Maier U.G."/>
            <person name="McRose D."/>
            <person name="Mock T."/>
            <person name="Neilson J.A."/>
            <person name="Onodera N.T."/>
            <person name="Poole A.M."/>
            <person name="Pritham E.J."/>
            <person name="Richards T.A."/>
            <person name="Rocap G."/>
            <person name="Roy S.W."/>
            <person name="Sarai C."/>
            <person name="Schaack S."/>
            <person name="Shirato S."/>
            <person name="Slamovits C.H."/>
            <person name="Spencer D.F."/>
            <person name="Suzuki S."/>
            <person name="Worden A.Z."/>
            <person name="Zauner S."/>
            <person name="Barry K."/>
            <person name="Bell C."/>
            <person name="Bharti A.K."/>
            <person name="Crow J.A."/>
            <person name="Grimwood J."/>
            <person name="Kramer R."/>
            <person name="Lindquist E."/>
            <person name="Lucas S."/>
            <person name="Salamov A."/>
            <person name="McFadden G.I."/>
            <person name="Lane C.E."/>
            <person name="Keeling P.J."/>
            <person name="Gray M.W."/>
            <person name="Grigoriev I.V."/>
            <person name="Archibald J.M."/>
        </authorList>
    </citation>
    <scope>NUCLEOTIDE SEQUENCE</scope>
    <source>
        <strain evidence="4">CCMP2712</strain>
    </source>
</reference>
<dbReference type="InterPro" id="IPR013083">
    <property type="entry name" value="Znf_RING/FYVE/PHD"/>
</dbReference>
<dbReference type="KEGG" id="gtt:GUITHDRAFT_109768"/>
<proteinExistence type="predicted"/>
<dbReference type="Gene3D" id="3.30.40.10">
    <property type="entry name" value="Zinc/RING finger domain, C3HC4 (zinc finger)"/>
    <property type="match status" value="1"/>
</dbReference>
<feature type="region of interest" description="Disordered" evidence="1">
    <location>
        <begin position="1"/>
        <end position="39"/>
    </location>
</feature>
<accession>L1J897</accession>
<evidence type="ECO:0008006" key="5">
    <source>
        <dbReference type="Google" id="ProtNLM"/>
    </source>
</evidence>
<evidence type="ECO:0000256" key="1">
    <source>
        <dbReference type="SAM" id="MobiDB-lite"/>
    </source>
</evidence>
<dbReference type="GeneID" id="17300988"/>
<gene>
    <name evidence="2" type="ORF">GUITHDRAFT_109768</name>
</gene>
<dbReference type="PaxDb" id="55529-EKX44314"/>
<dbReference type="EMBL" id="JH993005">
    <property type="protein sequence ID" value="EKX44314.1"/>
    <property type="molecule type" value="Genomic_DNA"/>
</dbReference>
<sequence>MTGLHPANAQQHELPHLQEATRTALYNPHPGSAASASRDNYDGKHFPVLFSPPSSVPDVCPVCLEKNSPAYLRYPCGHHVCHSCFSPKDNSTIKPLDLFTFDQDYFRVWPLTSRDTTL</sequence>
<evidence type="ECO:0000313" key="2">
    <source>
        <dbReference type="EMBL" id="EKX44314.1"/>
    </source>
</evidence>
<organism evidence="2">
    <name type="scientific">Guillardia theta (strain CCMP2712)</name>
    <name type="common">Cryptophyte</name>
    <dbReference type="NCBI Taxonomy" id="905079"/>
    <lineage>
        <taxon>Eukaryota</taxon>
        <taxon>Cryptophyceae</taxon>
        <taxon>Pyrenomonadales</taxon>
        <taxon>Geminigeraceae</taxon>
        <taxon>Guillardia</taxon>
    </lineage>
</organism>
<reference evidence="2 4" key="1">
    <citation type="journal article" date="2012" name="Nature">
        <title>Algal genomes reveal evolutionary mosaicism and the fate of nucleomorphs.</title>
        <authorList>
            <consortium name="DOE Joint Genome Institute"/>
            <person name="Curtis B.A."/>
            <person name="Tanifuji G."/>
            <person name="Burki F."/>
            <person name="Gruber A."/>
            <person name="Irimia M."/>
            <person name="Maruyama S."/>
            <person name="Arias M.C."/>
            <person name="Ball S.G."/>
            <person name="Gile G.H."/>
            <person name="Hirakawa Y."/>
            <person name="Hopkins J.F."/>
            <person name="Kuo A."/>
            <person name="Rensing S.A."/>
            <person name="Schmutz J."/>
            <person name="Symeonidi A."/>
            <person name="Elias M."/>
            <person name="Eveleigh R.J."/>
            <person name="Herman E.K."/>
            <person name="Klute M.J."/>
            <person name="Nakayama T."/>
            <person name="Obornik M."/>
            <person name="Reyes-Prieto A."/>
            <person name="Armbrust E.V."/>
            <person name="Aves S.J."/>
            <person name="Beiko R.G."/>
            <person name="Coutinho P."/>
            <person name="Dacks J.B."/>
            <person name="Durnford D.G."/>
            <person name="Fast N.M."/>
            <person name="Green B.R."/>
            <person name="Grisdale C.J."/>
            <person name="Hempel F."/>
            <person name="Henrissat B."/>
            <person name="Hoppner M.P."/>
            <person name="Ishida K."/>
            <person name="Kim E."/>
            <person name="Koreny L."/>
            <person name="Kroth P.G."/>
            <person name="Liu Y."/>
            <person name="Malik S.B."/>
            <person name="Maier U.G."/>
            <person name="McRose D."/>
            <person name="Mock T."/>
            <person name="Neilson J.A."/>
            <person name="Onodera N.T."/>
            <person name="Poole A.M."/>
            <person name="Pritham E.J."/>
            <person name="Richards T.A."/>
            <person name="Rocap G."/>
            <person name="Roy S.W."/>
            <person name="Sarai C."/>
            <person name="Schaack S."/>
            <person name="Shirato S."/>
            <person name="Slamovits C.H."/>
            <person name="Spencer D.F."/>
            <person name="Suzuki S."/>
            <person name="Worden A.Z."/>
            <person name="Zauner S."/>
            <person name="Barry K."/>
            <person name="Bell C."/>
            <person name="Bharti A.K."/>
            <person name="Crow J.A."/>
            <person name="Grimwood J."/>
            <person name="Kramer R."/>
            <person name="Lindquist E."/>
            <person name="Lucas S."/>
            <person name="Salamov A."/>
            <person name="McFadden G.I."/>
            <person name="Lane C.E."/>
            <person name="Keeling P.J."/>
            <person name="Gray M.W."/>
            <person name="Grigoriev I.V."/>
            <person name="Archibald J.M."/>
        </authorList>
    </citation>
    <scope>NUCLEOTIDE SEQUENCE</scope>
    <source>
        <strain evidence="2 4">CCMP2712</strain>
    </source>
</reference>
<keyword evidence="4" id="KW-1185">Reference proteome</keyword>
<dbReference type="RefSeq" id="XP_005831294.1">
    <property type="nucleotide sequence ID" value="XM_005831237.1"/>
</dbReference>
<dbReference type="AlphaFoldDB" id="L1J897"/>